<dbReference type="EMBL" id="FRAA01000010">
    <property type="protein sequence ID" value="SHK88311.1"/>
    <property type="molecule type" value="Genomic_DNA"/>
</dbReference>
<accession>A0A1M6W3J9</accession>
<feature type="repeat" description="TPR" evidence="1">
    <location>
        <begin position="296"/>
        <end position="329"/>
    </location>
</feature>
<sequence length="385" mass="44755">MRNIILTLTMLLVSLAGKSQVADSLPALLTDMNVQIESTEGINSMYNFDFKRADSQFRWIKSKYPWHPLPDFLLGLSQWWRIMPNVLNEQYDEEFLFHMDSAIVKAEQIYERGSVIEGAFILAAAYAFKGRLYAERKDWGKAASAASSAMGYLEECRGKEEFSPEILFGDGLYNYYIEWIPENYPMLKPIIMFFEDGDKKLGIQQLKDAANNAFYTRTEAQYFLMRIQANELKDQQAALFTADYLHKTYPNNAYFERYYARILYSNGQYRRCQQVAHDILHKIDSAYLGYEANSGRYAAFFLGEVYSARGDYDTAKKYFELSIKYGDEIGAQEMGYYIYSVLNLGEIAMKEGNEDEAKDYFKRVKKLSDRGDRSNKLAKRYLKEM</sequence>
<dbReference type="STRING" id="156994.SAMN04488028_110111"/>
<dbReference type="PROSITE" id="PS50005">
    <property type="entry name" value="TPR"/>
    <property type="match status" value="1"/>
</dbReference>
<dbReference type="AlphaFoldDB" id="A0A1M6W3J9"/>
<dbReference type="InterPro" id="IPR019734">
    <property type="entry name" value="TPR_rpt"/>
</dbReference>
<feature type="chain" id="PRO_5013200898" evidence="2">
    <location>
        <begin position="22"/>
        <end position="385"/>
    </location>
</feature>
<keyword evidence="1" id="KW-0802">TPR repeat</keyword>
<proteinExistence type="predicted"/>
<evidence type="ECO:0000313" key="3">
    <source>
        <dbReference type="EMBL" id="SHK88311.1"/>
    </source>
</evidence>
<dbReference type="InterPro" id="IPR011990">
    <property type="entry name" value="TPR-like_helical_dom_sf"/>
</dbReference>
<dbReference type="Gene3D" id="1.25.40.10">
    <property type="entry name" value="Tetratricopeptide repeat domain"/>
    <property type="match status" value="1"/>
</dbReference>
<reference evidence="4" key="1">
    <citation type="submission" date="2016-11" db="EMBL/GenBank/DDBJ databases">
        <authorList>
            <person name="Varghese N."/>
            <person name="Submissions S."/>
        </authorList>
    </citation>
    <scope>NUCLEOTIDE SEQUENCE [LARGE SCALE GENOMIC DNA]</scope>
    <source>
        <strain evidence="4">DSM 26134</strain>
    </source>
</reference>
<feature type="signal peptide" evidence="2">
    <location>
        <begin position="1"/>
        <end position="21"/>
    </location>
</feature>
<protein>
    <submittedName>
        <fullName evidence="3">Tetratricopeptide repeat-containing protein</fullName>
    </submittedName>
</protein>
<organism evidence="3 4">
    <name type="scientific">Reichenbachiella agariperforans</name>
    <dbReference type="NCBI Taxonomy" id="156994"/>
    <lineage>
        <taxon>Bacteria</taxon>
        <taxon>Pseudomonadati</taxon>
        <taxon>Bacteroidota</taxon>
        <taxon>Cytophagia</taxon>
        <taxon>Cytophagales</taxon>
        <taxon>Reichenbachiellaceae</taxon>
        <taxon>Reichenbachiella</taxon>
    </lineage>
</organism>
<evidence type="ECO:0000256" key="2">
    <source>
        <dbReference type="SAM" id="SignalP"/>
    </source>
</evidence>
<dbReference type="SUPFAM" id="SSF48452">
    <property type="entry name" value="TPR-like"/>
    <property type="match status" value="1"/>
</dbReference>
<dbReference type="SMART" id="SM00028">
    <property type="entry name" value="TPR"/>
    <property type="match status" value="3"/>
</dbReference>
<dbReference type="Pfam" id="PF13181">
    <property type="entry name" value="TPR_8"/>
    <property type="match status" value="2"/>
</dbReference>
<keyword evidence="2" id="KW-0732">Signal</keyword>
<name>A0A1M6W3J9_REIAG</name>
<dbReference type="RefSeq" id="WP_073125205.1">
    <property type="nucleotide sequence ID" value="NZ_FRAA01000010.1"/>
</dbReference>
<gene>
    <name evidence="3" type="ORF">SAMN04488028_110111</name>
</gene>
<evidence type="ECO:0000256" key="1">
    <source>
        <dbReference type="PROSITE-ProRule" id="PRU00339"/>
    </source>
</evidence>
<keyword evidence="4" id="KW-1185">Reference proteome</keyword>
<evidence type="ECO:0000313" key="4">
    <source>
        <dbReference type="Proteomes" id="UP000184474"/>
    </source>
</evidence>
<dbReference type="Proteomes" id="UP000184474">
    <property type="component" value="Unassembled WGS sequence"/>
</dbReference>